<keyword evidence="2" id="KW-1185">Reference proteome</keyword>
<evidence type="ECO:0000313" key="2">
    <source>
        <dbReference type="Proteomes" id="UP001500363"/>
    </source>
</evidence>
<proteinExistence type="predicted"/>
<comment type="caution">
    <text evidence="1">The sequence shown here is derived from an EMBL/GenBank/DDBJ whole genome shotgun (WGS) entry which is preliminary data.</text>
</comment>
<accession>A0ABN2BWF3</accession>
<protein>
    <submittedName>
        <fullName evidence="1">Uncharacterized protein</fullName>
    </submittedName>
</protein>
<name>A0ABN2BWF3_9ACTN</name>
<reference evidence="1 2" key="1">
    <citation type="journal article" date="2019" name="Int. J. Syst. Evol. Microbiol.">
        <title>The Global Catalogue of Microorganisms (GCM) 10K type strain sequencing project: providing services to taxonomists for standard genome sequencing and annotation.</title>
        <authorList>
            <consortium name="The Broad Institute Genomics Platform"/>
            <consortium name="The Broad Institute Genome Sequencing Center for Infectious Disease"/>
            <person name="Wu L."/>
            <person name="Ma J."/>
        </authorList>
    </citation>
    <scope>NUCLEOTIDE SEQUENCE [LARGE SCALE GENOMIC DNA]</scope>
    <source>
        <strain evidence="1 2">JCM 14303</strain>
    </source>
</reference>
<organism evidence="1 2">
    <name type="scientific">Kribbella lupini</name>
    <dbReference type="NCBI Taxonomy" id="291602"/>
    <lineage>
        <taxon>Bacteria</taxon>
        <taxon>Bacillati</taxon>
        <taxon>Actinomycetota</taxon>
        <taxon>Actinomycetes</taxon>
        <taxon>Propionibacteriales</taxon>
        <taxon>Kribbellaceae</taxon>
        <taxon>Kribbella</taxon>
    </lineage>
</organism>
<sequence>MPITVTRTGGFAGFDDRVVIGTDGVTTVSQRGKQTHKCKLDAAFLTSLQTAVSEVDWAAIGSTKPSIRHPDDMIIAISAGGGMARMEDPRLKPLATPVTQLLTEAAAPGKLCKPV</sequence>
<dbReference type="EMBL" id="BAAANC010000003">
    <property type="protein sequence ID" value="GAA1548732.1"/>
    <property type="molecule type" value="Genomic_DNA"/>
</dbReference>
<gene>
    <name evidence="1" type="ORF">GCM10009741_60760</name>
</gene>
<dbReference type="Proteomes" id="UP001500363">
    <property type="component" value="Unassembled WGS sequence"/>
</dbReference>
<evidence type="ECO:0000313" key="1">
    <source>
        <dbReference type="EMBL" id="GAA1548732.1"/>
    </source>
</evidence>